<protein>
    <submittedName>
        <fullName evidence="1">Uncharacterized protein</fullName>
    </submittedName>
</protein>
<organism evidence="1 2">
    <name type="scientific">Candidatus Magnetoglobus multicellularis str. Araruama</name>
    <dbReference type="NCBI Taxonomy" id="890399"/>
    <lineage>
        <taxon>Bacteria</taxon>
        <taxon>Pseudomonadati</taxon>
        <taxon>Thermodesulfobacteriota</taxon>
        <taxon>Desulfobacteria</taxon>
        <taxon>Desulfobacterales</taxon>
        <taxon>Desulfobacteraceae</taxon>
        <taxon>Candidatus Magnetoglobus</taxon>
    </lineage>
</organism>
<accession>A0A1V1NXN2</accession>
<dbReference type="SUPFAM" id="SSF63829">
    <property type="entry name" value="Calcium-dependent phosphotriesterase"/>
    <property type="match status" value="1"/>
</dbReference>
<dbReference type="Proteomes" id="UP000189670">
    <property type="component" value="Unassembled WGS sequence"/>
</dbReference>
<dbReference type="AlphaFoldDB" id="A0A1V1NXN2"/>
<sequence>MRKQRFVHYKNQSKNTHCLSNNIVNCVYIDHNNMLWIGTGKGLNKYNLSSQNDKILENKFIKYFNMPGDPDSLNNNRVRSIYEDKNGNLWFATSGGLNRYNRKENNFISYHSENNNPNSLSHDSLYFVTGDYTNTLWIGTANGVEKLDPGNQQFKLYLSGLHIHSVYECADGVLEIGTNSGLKRILYTKTDNTSPYYNIPLSIRKKIVTKILKDNDGLLWIATQGEGLNKCDPKTGKCLNYKNDPGDPKWLWNILLAFARHHVSKYKIRKID</sequence>
<gene>
    <name evidence="1" type="ORF">OMM_05226</name>
</gene>
<comment type="caution">
    <text evidence="1">The sequence shown here is derived from an EMBL/GenBank/DDBJ whole genome shotgun (WGS) entry which is preliminary data.</text>
</comment>
<evidence type="ECO:0000313" key="2">
    <source>
        <dbReference type="Proteomes" id="UP000189670"/>
    </source>
</evidence>
<dbReference type="Pfam" id="PF07494">
    <property type="entry name" value="Reg_prop"/>
    <property type="match status" value="3"/>
</dbReference>
<evidence type="ECO:0000313" key="1">
    <source>
        <dbReference type="EMBL" id="ETR67266.1"/>
    </source>
</evidence>
<dbReference type="InterPro" id="IPR015943">
    <property type="entry name" value="WD40/YVTN_repeat-like_dom_sf"/>
</dbReference>
<proteinExistence type="predicted"/>
<name>A0A1V1NXN2_9BACT</name>
<dbReference type="InterPro" id="IPR011110">
    <property type="entry name" value="Reg_prop"/>
</dbReference>
<dbReference type="Gene3D" id="2.130.10.10">
    <property type="entry name" value="YVTN repeat-like/Quinoprotein amine dehydrogenase"/>
    <property type="match status" value="3"/>
</dbReference>
<reference evidence="2" key="1">
    <citation type="submission" date="2012-11" db="EMBL/GenBank/DDBJ databases">
        <authorList>
            <person name="Lucero-Rivera Y.E."/>
            <person name="Tovar-Ramirez D."/>
        </authorList>
    </citation>
    <scope>NUCLEOTIDE SEQUENCE [LARGE SCALE GENOMIC DNA]</scope>
    <source>
        <strain evidence="2">Araruama</strain>
    </source>
</reference>
<dbReference type="EMBL" id="ATBP01001471">
    <property type="protein sequence ID" value="ETR67266.1"/>
    <property type="molecule type" value="Genomic_DNA"/>
</dbReference>